<dbReference type="AlphaFoldDB" id="A0A164ZGD9"/>
<evidence type="ECO:0000313" key="2">
    <source>
        <dbReference type="Proteomes" id="UP000076858"/>
    </source>
</evidence>
<proteinExistence type="predicted"/>
<reference evidence="1 2" key="1">
    <citation type="submission" date="2016-03" db="EMBL/GenBank/DDBJ databases">
        <title>EvidentialGene: Evidence-directed Construction of Genes on Genomes.</title>
        <authorList>
            <person name="Gilbert D.G."/>
            <person name="Choi J.-H."/>
            <person name="Mockaitis K."/>
            <person name="Colbourne J."/>
            <person name="Pfrender M."/>
        </authorList>
    </citation>
    <scope>NUCLEOTIDE SEQUENCE [LARGE SCALE GENOMIC DNA]</scope>
    <source>
        <strain evidence="1 2">Xinb3</strain>
        <tissue evidence="1">Complete organism</tissue>
    </source>
</reference>
<comment type="caution">
    <text evidence="1">The sequence shown here is derived from an EMBL/GenBank/DDBJ whole genome shotgun (WGS) entry which is preliminary data.</text>
</comment>
<name>A0A164ZGD9_9CRUS</name>
<organism evidence="1 2">
    <name type="scientific">Daphnia magna</name>
    <dbReference type="NCBI Taxonomy" id="35525"/>
    <lineage>
        <taxon>Eukaryota</taxon>
        <taxon>Metazoa</taxon>
        <taxon>Ecdysozoa</taxon>
        <taxon>Arthropoda</taxon>
        <taxon>Crustacea</taxon>
        <taxon>Branchiopoda</taxon>
        <taxon>Diplostraca</taxon>
        <taxon>Cladocera</taxon>
        <taxon>Anomopoda</taxon>
        <taxon>Daphniidae</taxon>
        <taxon>Daphnia</taxon>
    </lineage>
</organism>
<evidence type="ECO:0000313" key="1">
    <source>
        <dbReference type="EMBL" id="KZS16326.1"/>
    </source>
</evidence>
<gene>
    <name evidence="1" type="ORF">APZ42_017983</name>
</gene>
<protein>
    <submittedName>
        <fullName evidence="1">Uncharacterized protein</fullName>
    </submittedName>
</protein>
<keyword evidence="2" id="KW-1185">Reference proteome</keyword>
<dbReference type="Proteomes" id="UP000076858">
    <property type="component" value="Unassembled WGS sequence"/>
</dbReference>
<dbReference type="EMBL" id="LRGB01000725">
    <property type="protein sequence ID" value="KZS16326.1"/>
    <property type="molecule type" value="Genomic_DNA"/>
</dbReference>
<sequence>MLPIYFSLNPCIFYFHRGNYFVWFIQPPPPQIPTFSQLPLSEPFCGAPFTCTNCVFFIFGSRIVSNLQHFWFVLFNEKTEIFELFKYKVHINIYFNSKITRFGREGDAIDSDLSGSVFS</sequence>
<accession>A0A164ZGD9</accession>